<proteinExistence type="predicted"/>
<organism evidence="1 2">
    <name type="scientific">Halosquirtibacter laminarini</name>
    <dbReference type="NCBI Taxonomy" id="3374600"/>
    <lineage>
        <taxon>Bacteria</taxon>
        <taxon>Pseudomonadati</taxon>
        <taxon>Bacteroidota</taxon>
        <taxon>Bacteroidia</taxon>
        <taxon>Marinilabiliales</taxon>
        <taxon>Prolixibacteraceae</taxon>
        <taxon>Halosquirtibacter</taxon>
    </lineage>
</organism>
<accession>A0AC61NF70</accession>
<evidence type="ECO:0000313" key="2">
    <source>
        <dbReference type="Proteomes" id="UP000826212"/>
    </source>
</evidence>
<reference evidence="1" key="1">
    <citation type="submission" date="2021-08" db="EMBL/GenBank/DDBJ databases">
        <title>Novel anaerobic bacterium isolated from sea squirt in East Sea, Republic of Korea.</title>
        <authorList>
            <person name="Nguyen T.H."/>
            <person name="Li Z."/>
            <person name="Lee Y.-J."/>
            <person name="Ko J."/>
            <person name="Kim S.-G."/>
        </authorList>
    </citation>
    <scope>NUCLEOTIDE SEQUENCE</scope>
    <source>
        <strain evidence="1">KCTC 25031</strain>
    </source>
</reference>
<dbReference type="Proteomes" id="UP000826212">
    <property type="component" value="Chromosome"/>
</dbReference>
<dbReference type="EMBL" id="CP081303">
    <property type="protein sequence ID" value="QZE14257.1"/>
    <property type="molecule type" value="Genomic_DNA"/>
</dbReference>
<sequence length="221" mass="25903">MIQFIYDIIQQDQWYIFAIGLVGNILFSSRVLIQWFLSEKSGKSESPTVFWHISLWASFTFLIYGILRKDLAIVMGQLMVYFIYIRNIQIQNKWREISKFFRISFLIAPFVIISYISICQKGLFYNIISNDEIPFKLLIWGSLGQFVFVFRFFFQWIVSEEKGKSVLPLGFWIISLSGSLIIISYAVYRKDINLILGQIAGTFVYFRNIVINIKGKGLFQS</sequence>
<protein>
    <submittedName>
        <fullName evidence="1">Lipid-A-disaccharide synthase N-terminal domain-containing protein</fullName>
    </submittedName>
</protein>
<gene>
    <name evidence="1" type="ORF">K4L44_17370</name>
</gene>
<name>A0AC61NF70_9BACT</name>
<evidence type="ECO:0000313" key="1">
    <source>
        <dbReference type="EMBL" id="QZE14257.1"/>
    </source>
</evidence>
<keyword evidence="2" id="KW-1185">Reference proteome</keyword>